<dbReference type="Pfam" id="PF10545">
    <property type="entry name" value="MADF_DNA_bdg"/>
    <property type="match status" value="1"/>
</dbReference>
<reference evidence="3 4" key="1">
    <citation type="journal article" date="2015" name="Genome Biol. Evol.">
        <title>The genome of winter moth (Operophtera brumata) provides a genomic perspective on sexual dimorphism and phenology.</title>
        <authorList>
            <person name="Derks M.F."/>
            <person name="Smit S."/>
            <person name="Salis L."/>
            <person name="Schijlen E."/>
            <person name="Bossers A."/>
            <person name="Mateman C."/>
            <person name="Pijl A.S."/>
            <person name="de Ridder D."/>
            <person name="Groenen M.A."/>
            <person name="Visser M.E."/>
            <person name="Megens H.J."/>
        </authorList>
    </citation>
    <scope>NUCLEOTIDE SEQUENCE [LARGE SCALE GENOMIC DNA]</scope>
    <source>
        <strain evidence="3">WM2013NL</strain>
        <tissue evidence="3">Head and thorax</tissue>
    </source>
</reference>
<proteinExistence type="predicted"/>
<dbReference type="PROSITE" id="PS51029">
    <property type="entry name" value="MADF"/>
    <property type="match status" value="1"/>
</dbReference>
<organism evidence="3 4">
    <name type="scientific">Operophtera brumata</name>
    <name type="common">Winter moth</name>
    <name type="synonym">Phalaena brumata</name>
    <dbReference type="NCBI Taxonomy" id="104452"/>
    <lineage>
        <taxon>Eukaryota</taxon>
        <taxon>Metazoa</taxon>
        <taxon>Ecdysozoa</taxon>
        <taxon>Arthropoda</taxon>
        <taxon>Hexapoda</taxon>
        <taxon>Insecta</taxon>
        <taxon>Pterygota</taxon>
        <taxon>Neoptera</taxon>
        <taxon>Endopterygota</taxon>
        <taxon>Lepidoptera</taxon>
        <taxon>Glossata</taxon>
        <taxon>Ditrysia</taxon>
        <taxon>Geometroidea</taxon>
        <taxon>Geometridae</taxon>
        <taxon>Larentiinae</taxon>
        <taxon>Operophtera</taxon>
    </lineage>
</organism>
<comment type="caution">
    <text evidence="3">The sequence shown here is derived from an EMBL/GenBank/DDBJ whole genome shotgun (WGS) entry which is preliminary data.</text>
</comment>
<feature type="region of interest" description="Disordered" evidence="1">
    <location>
        <begin position="138"/>
        <end position="159"/>
    </location>
</feature>
<feature type="compositionally biased region" description="Basic and acidic residues" evidence="1">
    <location>
        <begin position="147"/>
        <end position="159"/>
    </location>
</feature>
<evidence type="ECO:0000313" key="4">
    <source>
        <dbReference type="Proteomes" id="UP000037510"/>
    </source>
</evidence>
<evidence type="ECO:0000313" key="3">
    <source>
        <dbReference type="EMBL" id="KOB77890.1"/>
    </source>
</evidence>
<keyword evidence="4" id="KW-1185">Reference proteome</keyword>
<dbReference type="PANTHER" id="PTHR21505">
    <property type="entry name" value="MADF DOMAIN-CONTAINING PROTEIN-RELATED"/>
    <property type="match status" value="1"/>
</dbReference>
<accession>A0A0L7LR30</accession>
<evidence type="ECO:0000259" key="2">
    <source>
        <dbReference type="PROSITE" id="PS51029"/>
    </source>
</evidence>
<protein>
    <recommendedName>
        <fullName evidence="2">MADF domain-containing protein</fullName>
    </recommendedName>
</protein>
<dbReference type="EMBL" id="JTDY01000288">
    <property type="protein sequence ID" value="KOB77890.1"/>
    <property type="molecule type" value="Genomic_DNA"/>
</dbReference>
<dbReference type="Proteomes" id="UP000037510">
    <property type="component" value="Unassembled WGS sequence"/>
</dbReference>
<feature type="domain" description="MADF" evidence="2">
    <location>
        <begin position="15"/>
        <end position="102"/>
    </location>
</feature>
<dbReference type="PANTHER" id="PTHR21505:SF12">
    <property type="entry name" value="MADF DOMAIN-CONTAINING PROTEIN-RELATED"/>
    <property type="match status" value="1"/>
</dbReference>
<name>A0A0L7LR30_OPEBR</name>
<gene>
    <name evidence="3" type="ORF">OBRU01_03311</name>
</gene>
<evidence type="ECO:0000256" key="1">
    <source>
        <dbReference type="SAM" id="MobiDB-lite"/>
    </source>
</evidence>
<dbReference type="InterPro" id="IPR006578">
    <property type="entry name" value="MADF-dom"/>
</dbReference>
<sequence length="254" mass="29866">MAAQQVVWTNDNILEFIELYKRERTIWDPKNPQHKNRNDIALAWGRIQNSMSINCSITDLKKKKESLMTSFRLHLNRKKKCPSYQTCWFAYSALENEPYTYETALVNADPILIQNPEENIAVYKPQSSNSQKTLTLTLKSNNNDETDTQKNNKRALKEEKDEYDMYSQLLAKKLKKLDEHHRDLAMHEIDMIMFRYKMQSGNKMESIREHNYSASPLPIKKKEPIVIVTAQNDTQYEDENMTYQDINVPPQLPS</sequence>
<dbReference type="AlphaFoldDB" id="A0A0L7LR30"/>
<dbReference type="SMART" id="SM00595">
    <property type="entry name" value="MADF"/>
    <property type="match status" value="1"/>
</dbReference>